<evidence type="ECO:0000256" key="1">
    <source>
        <dbReference type="SAM" id="MobiDB-lite"/>
    </source>
</evidence>
<evidence type="ECO:0000313" key="2">
    <source>
        <dbReference type="EMBL" id="RYR25396.1"/>
    </source>
</evidence>
<feature type="compositionally biased region" description="Pro residues" evidence="1">
    <location>
        <begin position="118"/>
        <end position="129"/>
    </location>
</feature>
<feature type="compositionally biased region" description="Polar residues" evidence="1">
    <location>
        <begin position="167"/>
        <end position="185"/>
    </location>
</feature>
<proteinExistence type="predicted"/>
<dbReference type="Proteomes" id="UP000289738">
    <property type="component" value="Chromosome B02"/>
</dbReference>
<gene>
    <name evidence="2" type="ORF">Ahy_B02g059115</name>
</gene>
<evidence type="ECO:0000313" key="3">
    <source>
        <dbReference type="Proteomes" id="UP000289738"/>
    </source>
</evidence>
<comment type="caution">
    <text evidence="2">The sequence shown here is derived from an EMBL/GenBank/DDBJ whole genome shotgun (WGS) entry which is preliminary data.</text>
</comment>
<dbReference type="AlphaFoldDB" id="A0A445AG32"/>
<reference evidence="2 3" key="1">
    <citation type="submission" date="2019-01" db="EMBL/GenBank/DDBJ databases">
        <title>Sequencing of cultivated peanut Arachis hypogaea provides insights into genome evolution and oil improvement.</title>
        <authorList>
            <person name="Chen X."/>
        </authorList>
    </citation>
    <scope>NUCLEOTIDE SEQUENCE [LARGE SCALE GENOMIC DNA]</scope>
    <source>
        <strain evidence="3">cv. Fuhuasheng</strain>
        <tissue evidence="2">Leaves</tissue>
    </source>
</reference>
<name>A0A445AG32_ARAHY</name>
<organism evidence="2 3">
    <name type="scientific">Arachis hypogaea</name>
    <name type="common">Peanut</name>
    <dbReference type="NCBI Taxonomy" id="3818"/>
    <lineage>
        <taxon>Eukaryota</taxon>
        <taxon>Viridiplantae</taxon>
        <taxon>Streptophyta</taxon>
        <taxon>Embryophyta</taxon>
        <taxon>Tracheophyta</taxon>
        <taxon>Spermatophyta</taxon>
        <taxon>Magnoliopsida</taxon>
        <taxon>eudicotyledons</taxon>
        <taxon>Gunneridae</taxon>
        <taxon>Pentapetalae</taxon>
        <taxon>rosids</taxon>
        <taxon>fabids</taxon>
        <taxon>Fabales</taxon>
        <taxon>Fabaceae</taxon>
        <taxon>Papilionoideae</taxon>
        <taxon>50 kb inversion clade</taxon>
        <taxon>dalbergioids sensu lato</taxon>
        <taxon>Dalbergieae</taxon>
        <taxon>Pterocarpus clade</taxon>
        <taxon>Arachis</taxon>
    </lineage>
</organism>
<protein>
    <submittedName>
        <fullName evidence="2">Uncharacterized protein</fullName>
    </submittedName>
</protein>
<sequence length="308" mass="33502">MPSPRCSLSLSPRRHRGPVLLPCVHFVGSRKRTKDRNQAASLHLLPRVSRVVVVVFLVAVWKPVIQSRSLHLPAPARDRSSHDLAAPPKPSFQRRRIFPPTAPRTSSRTEHHEGTKPQPQPAPSSPAPPSHSYTQQASSSTAPPTHPGPPSGQSTTPPPSSVSGHPQHNTSHPATDSSQSWSPSHRVSGASDKQENLIYSSCPAPSSVLVTNPGGRNRDRKTDLLVIADRGNSFKVINHFGSDTYAVPVCQQHTLSLLCFQQLRIAPASYPPLSLPPTTHPFLLYRRNHASCSLKPLASHALFQTTVL</sequence>
<dbReference type="EMBL" id="SDMP01000012">
    <property type="protein sequence ID" value="RYR25396.1"/>
    <property type="molecule type" value="Genomic_DNA"/>
</dbReference>
<feature type="region of interest" description="Disordered" evidence="1">
    <location>
        <begin position="74"/>
        <end position="193"/>
    </location>
</feature>
<feature type="compositionally biased region" description="Pro residues" evidence="1">
    <location>
        <begin position="144"/>
        <end position="160"/>
    </location>
</feature>
<accession>A0A445AG32</accession>
<keyword evidence="3" id="KW-1185">Reference proteome</keyword>